<dbReference type="EMBL" id="CP030840">
    <property type="protein sequence ID" value="AXC13326.1"/>
    <property type="molecule type" value="Genomic_DNA"/>
</dbReference>
<proteinExistence type="predicted"/>
<accession>A0A2Z5G486</accession>
<name>A0A2Z5G486_9BACT</name>
<gene>
    <name evidence="1" type="ORF">ACPOL_4047</name>
</gene>
<keyword evidence="2" id="KW-1185">Reference proteome</keyword>
<reference evidence="1 2" key="1">
    <citation type="journal article" date="2018" name="Front. Microbiol.">
        <title>Hydrolytic Capabilities as a Key to Environmental Success: Chitinolytic and Cellulolytic Acidobacteria From Acidic Sub-arctic Soils and Boreal Peatlands.</title>
        <authorList>
            <person name="Belova S.E."/>
            <person name="Ravin N.V."/>
            <person name="Pankratov T.A."/>
            <person name="Rakitin A.L."/>
            <person name="Ivanova A.A."/>
            <person name="Beletsky A.V."/>
            <person name="Mardanov A.V."/>
            <person name="Sinninghe Damste J.S."/>
            <person name="Dedysh S.N."/>
        </authorList>
    </citation>
    <scope>NUCLEOTIDE SEQUENCE [LARGE SCALE GENOMIC DNA]</scope>
    <source>
        <strain evidence="1 2">SBC82</strain>
    </source>
</reference>
<protein>
    <submittedName>
        <fullName evidence="1">Uncharacterized protein</fullName>
    </submittedName>
</protein>
<dbReference type="Proteomes" id="UP000253606">
    <property type="component" value="Chromosome"/>
</dbReference>
<dbReference type="KEGG" id="abas:ACPOL_4047"/>
<organism evidence="1 2">
    <name type="scientific">Acidisarcina polymorpha</name>
    <dbReference type="NCBI Taxonomy" id="2211140"/>
    <lineage>
        <taxon>Bacteria</taxon>
        <taxon>Pseudomonadati</taxon>
        <taxon>Acidobacteriota</taxon>
        <taxon>Terriglobia</taxon>
        <taxon>Terriglobales</taxon>
        <taxon>Acidobacteriaceae</taxon>
        <taxon>Acidisarcina</taxon>
    </lineage>
</organism>
<sequence length="38" mass="4249">MRFKQSFDSLSFATLVLLDAVTIMSSLGDVYVGQRRPV</sequence>
<evidence type="ECO:0000313" key="2">
    <source>
        <dbReference type="Proteomes" id="UP000253606"/>
    </source>
</evidence>
<dbReference type="AlphaFoldDB" id="A0A2Z5G486"/>
<evidence type="ECO:0000313" key="1">
    <source>
        <dbReference type="EMBL" id="AXC13326.1"/>
    </source>
</evidence>